<dbReference type="GO" id="GO:0016746">
    <property type="term" value="F:acyltransferase activity"/>
    <property type="evidence" value="ECO:0007669"/>
    <property type="project" value="UniProtKB-KW"/>
</dbReference>
<feature type="transmembrane region" description="Helical" evidence="1">
    <location>
        <begin position="350"/>
        <end position="368"/>
    </location>
</feature>
<gene>
    <name evidence="2" type="ORF">SAMN05216167_106325</name>
</gene>
<dbReference type="EMBL" id="FOLQ01000006">
    <property type="protein sequence ID" value="SFD71912.1"/>
    <property type="molecule type" value="Genomic_DNA"/>
</dbReference>
<feature type="transmembrane region" description="Helical" evidence="1">
    <location>
        <begin position="222"/>
        <end position="246"/>
    </location>
</feature>
<keyword evidence="1" id="KW-0472">Membrane</keyword>
<feature type="transmembrane region" description="Helical" evidence="1">
    <location>
        <begin position="195"/>
        <end position="215"/>
    </location>
</feature>
<feature type="transmembrane region" description="Helical" evidence="1">
    <location>
        <begin position="286"/>
        <end position="307"/>
    </location>
</feature>
<protein>
    <submittedName>
        <fullName evidence="2">Predicted acyltransferase</fullName>
    </submittedName>
</protein>
<feature type="transmembrane region" description="Helical" evidence="1">
    <location>
        <begin position="33"/>
        <end position="55"/>
    </location>
</feature>
<evidence type="ECO:0000313" key="2">
    <source>
        <dbReference type="EMBL" id="SFD71912.1"/>
    </source>
</evidence>
<keyword evidence="3" id="KW-1185">Reference proteome</keyword>
<organism evidence="2 3">
    <name type="scientific">Spirosoma endophyticum</name>
    <dbReference type="NCBI Taxonomy" id="662367"/>
    <lineage>
        <taxon>Bacteria</taxon>
        <taxon>Pseudomonadati</taxon>
        <taxon>Bacteroidota</taxon>
        <taxon>Cytophagia</taxon>
        <taxon>Cytophagales</taxon>
        <taxon>Cytophagaceae</taxon>
        <taxon>Spirosoma</taxon>
    </lineage>
</organism>
<reference evidence="2 3" key="1">
    <citation type="submission" date="2016-10" db="EMBL/GenBank/DDBJ databases">
        <authorList>
            <person name="de Groot N.N."/>
        </authorList>
    </citation>
    <scope>NUCLEOTIDE SEQUENCE [LARGE SCALE GENOMIC DNA]</scope>
    <source>
        <strain evidence="2 3">DSM 26130</strain>
    </source>
</reference>
<feature type="transmembrane region" description="Helical" evidence="1">
    <location>
        <begin position="70"/>
        <end position="88"/>
    </location>
</feature>
<evidence type="ECO:0000256" key="1">
    <source>
        <dbReference type="SAM" id="Phobius"/>
    </source>
</evidence>
<feature type="transmembrane region" description="Helical" evidence="1">
    <location>
        <begin position="161"/>
        <end position="183"/>
    </location>
</feature>
<feature type="transmembrane region" description="Helical" evidence="1">
    <location>
        <begin position="100"/>
        <end position="121"/>
    </location>
</feature>
<dbReference type="STRING" id="662367.SAMN05216167_106325"/>
<feature type="transmembrane region" description="Helical" evidence="1">
    <location>
        <begin position="388"/>
        <end position="409"/>
    </location>
</feature>
<dbReference type="PANTHER" id="PTHR31061">
    <property type="entry name" value="LD22376P"/>
    <property type="match status" value="1"/>
</dbReference>
<accession>A0A1I1UM27</accession>
<dbReference type="PANTHER" id="PTHR31061:SF24">
    <property type="entry name" value="LD22376P"/>
    <property type="match status" value="1"/>
</dbReference>
<keyword evidence="1" id="KW-0812">Transmembrane</keyword>
<dbReference type="AlphaFoldDB" id="A0A1I1UM27"/>
<dbReference type="Proteomes" id="UP000198598">
    <property type="component" value="Unassembled WGS sequence"/>
</dbReference>
<keyword evidence="2" id="KW-0808">Transferase</keyword>
<feature type="transmembrane region" description="Helical" evidence="1">
    <location>
        <begin position="319"/>
        <end position="338"/>
    </location>
</feature>
<feature type="transmembrane region" description="Helical" evidence="1">
    <location>
        <begin position="133"/>
        <end position="149"/>
    </location>
</feature>
<evidence type="ECO:0000313" key="3">
    <source>
        <dbReference type="Proteomes" id="UP000198598"/>
    </source>
</evidence>
<dbReference type="OrthoDB" id="9788724at2"/>
<dbReference type="RefSeq" id="WP_093828663.1">
    <property type="nucleotide sequence ID" value="NZ_FOLQ01000006.1"/>
</dbReference>
<feature type="transmembrane region" description="Helical" evidence="1">
    <location>
        <begin position="258"/>
        <end position="274"/>
    </location>
</feature>
<sequence length="415" mass="46521">MNQSYSSRVSTSIPSRPVDLLLKRVFSIDVFRALTMLIMIFVNDFGTLSGIPIWLEHAHADQDFLGFSDVVFPCFLIIVGMSIPFSIRQRLDKGDSYLQIIWHITLRSIALLVMGVFTVNTPDLNAEATGMRVEWYQILMVLGFFLIWNQYPKREDVLKTVFTALQLLGVGLLAYLAVIFRGGPDDALTRMTPQWWGILGLIGWTYFTCSILYLFLYKQPILLLISWLFFTVLTIAGHAGWLHALWPDGPRNWTLDNGAFNAFAFAGILATLLLTRVQRMGKTQQLPLLFTGIGILFLVAGFLARNFFIISKIQATPTWILLSCGIGFIVYAGIYWLVDMNGKASWFDPIKPAGTSTLTCYVLPYLYYSLVDLSALSLPESLKTGGVGLVKSLLFAFLIVGITAVLGRLKIKLKL</sequence>
<keyword evidence="2" id="KW-0012">Acyltransferase</keyword>
<keyword evidence="1" id="KW-1133">Transmembrane helix</keyword>
<proteinExistence type="predicted"/>
<name>A0A1I1UM27_9BACT</name>